<accession>E7GFS5</accession>
<evidence type="ECO:0000313" key="2">
    <source>
        <dbReference type="EMBL" id="EFW03139.1"/>
    </source>
</evidence>
<name>E7GFS5_9FIRM</name>
<dbReference type="InterPro" id="IPR019235">
    <property type="entry name" value="DUF2178_TM"/>
</dbReference>
<evidence type="ECO:0008006" key="4">
    <source>
        <dbReference type="Google" id="ProtNLM"/>
    </source>
</evidence>
<keyword evidence="1" id="KW-1133">Transmembrane helix</keyword>
<dbReference type="OrthoDB" id="1936496at2"/>
<comment type="caution">
    <text evidence="2">The sequence shown here is derived from an EMBL/GenBank/DDBJ whole genome shotgun (WGS) entry which is preliminary data.</text>
</comment>
<feature type="transmembrane region" description="Helical" evidence="1">
    <location>
        <begin position="95"/>
        <end position="114"/>
    </location>
</feature>
<dbReference type="AlphaFoldDB" id="E7GFS5"/>
<gene>
    <name evidence="2" type="ORF">HMPREF9488_03618</name>
</gene>
<feature type="transmembrane region" description="Helical" evidence="1">
    <location>
        <begin position="12"/>
        <end position="34"/>
    </location>
</feature>
<keyword evidence="3" id="KW-1185">Reference proteome</keyword>
<dbReference type="eggNOG" id="ENOG5033DC4">
    <property type="taxonomic scope" value="Bacteria"/>
</dbReference>
<evidence type="ECO:0000256" key="1">
    <source>
        <dbReference type="SAM" id="Phobius"/>
    </source>
</evidence>
<keyword evidence="1" id="KW-0472">Membrane</keyword>
<organism evidence="2 3">
    <name type="scientific">Coprobacillus cateniformis</name>
    <dbReference type="NCBI Taxonomy" id="100884"/>
    <lineage>
        <taxon>Bacteria</taxon>
        <taxon>Bacillati</taxon>
        <taxon>Bacillota</taxon>
        <taxon>Erysipelotrichia</taxon>
        <taxon>Erysipelotrichales</taxon>
        <taxon>Coprobacillaceae</taxon>
        <taxon>Coprobacillus</taxon>
    </lineage>
</organism>
<dbReference type="EMBL" id="ADKX01000051">
    <property type="protein sequence ID" value="EFW03139.1"/>
    <property type="molecule type" value="Genomic_DNA"/>
</dbReference>
<feature type="transmembrane region" description="Helical" evidence="1">
    <location>
        <begin position="120"/>
        <end position="140"/>
    </location>
</feature>
<keyword evidence="1" id="KW-0812">Transmembrane</keyword>
<evidence type="ECO:0000313" key="3">
    <source>
        <dbReference type="Proteomes" id="UP000003157"/>
    </source>
</evidence>
<dbReference type="HOGENOM" id="CLU_146611_1_0_9"/>
<reference evidence="2 3" key="1">
    <citation type="submission" date="2010-12" db="EMBL/GenBank/DDBJ databases">
        <title>The Genome Sequence of Coprobacillus sp. strain 29_1.</title>
        <authorList>
            <consortium name="The Broad Institute Genome Sequencing Platform"/>
            <person name="Earl A."/>
            <person name="Ward D."/>
            <person name="Feldgarden M."/>
            <person name="Gevers D."/>
            <person name="Daigneault M."/>
            <person name="Sibley C.D."/>
            <person name="White A."/>
            <person name="Strauss J."/>
            <person name="Allen-Vercoe E."/>
            <person name="Young S.K."/>
            <person name="Zeng Q."/>
            <person name="Gargeya S."/>
            <person name="Fitzgerald M."/>
            <person name="Haas B."/>
            <person name="Abouelleil A."/>
            <person name="Alvarado L."/>
            <person name="Arachchi H.M."/>
            <person name="Berlin A."/>
            <person name="Brown A."/>
            <person name="Chapman S.B."/>
            <person name="Chen Z."/>
            <person name="Dunbar C."/>
            <person name="Freedman E."/>
            <person name="Gearin G."/>
            <person name="Gellesch M."/>
            <person name="Goldberg J."/>
            <person name="Griggs A."/>
            <person name="Gujja S."/>
            <person name="Heilman E."/>
            <person name="Heiman D."/>
            <person name="Howarth C."/>
            <person name="Larson L."/>
            <person name="Lui A."/>
            <person name="MacDonald P.J.P."/>
            <person name="Mehta T."/>
            <person name="Montmayeur A."/>
            <person name="Murphy C."/>
            <person name="Neiman D."/>
            <person name="Pearson M."/>
            <person name="Priest M."/>
            <person name="Roberts A."/>
            <person name="Saif S."/>
            <person name="Shea T."/>
            <person name="Shenoy N."/>
            <person name="Sisk P."/>
            <person name="Stolte C."/>
            <person name="Sykes S."/>
            <person name="White J."/>
            <person name="Yandava C."/>
            <person name="Nusbaum C."/>
            <person name="Birren B."/>
        </authorList>
    </citation>
    <scope>NUCLEOTIDE SEQUENCE [LARGE SCALE GENOMIC DNA]</scope>
    <source>
        <strain evidence="2 3">29_1</strain>
    </source>
</reference>
<dbReference type="RefSeq" id="WP_008790700.1">
    <property type="nucleotide sequence ID" value="NZ_AKCB01000001.1"/>
</dbReference>
<dbReference type="GeneID" id="78229686"/>
<sequence>MEDFKRVIQRRNFILKCLILLAVILDIVLNIIPIDPQLDIATSFQIGLLIGLSLLGCIGVYKYSRILKDDNELKKLEISEHDERKKMIKQKTSQSTLITVVITLLMVTCVIIYFNQLIAFTLLCVIYSILLITIAFKIYYSKKY</sequence>
<protein>
    <recommendedName>
        <fullName evidence="4">DUF2178 domain-containing protein</fullName>
    </recommendedName>
</protein>
<dbReference type="Pfam" id="PF09946">
    <property type="entry name" value="DUF2178"/>
    <property type="match status" value="1"/>
</dbReference>
<proteinExistence type="predicted"/>
<dbReference type="STRING" id="100884.GCA_000269565_01823"/>
<feature type="transmembrane region" description="Helical" evidence="1">
    <location>
        <begin position="40"/>
        <end position="61"/>
    </location>
</feature>
<dbReference type="Proteomes" id="UP000003157">
    <property type="component" value="Unassembled WGS sequence"/>
</dbReference>